<sequence>MKTGIYDNLSNEEYHASEGISKSQLDLIAVSPSVYLWNKKAPVDLDRLKAFDMGTALHCLLLEPDEFESRFVFAPKVNRMTKAGREEEAKFIKENQAAGITIMTHEEHHKLMLMRDSAFAHPVARKLLEAQGKSERAIYWHDDETGELCKAKMDKDISGANIILDVKKTADMDKFMYSVEDYRYHVQDAYYSHGYFQTFGEWPRFVFLAVSETINGGKYPVRVFELEQDWKDAGSMLWRQNLRTLAEAKQSNAWFDIEELQMPYSARRKYE</sequence>
<protein>
    <submittedName>
        <fullName evidence="2">PD-(D/E)XK nuclease-like domain-containing protein</fullName>
    </submittedName>
</protein>
<dbReference type="Pfam" id="PF12684">
    <property type="entry name" value="DUF3799"/>
    <property type="match status" value="1"/>
</dbReference>
<organism evidence="2 3">
    <name type="scientific">Thorsellia kenyensis</name>
    <dbReference type="NCBI Taxonomy" id="1549888"/>
    <lineage>
        <taxon>Bacteria</taxon>
        <taxon>Pseudomonadati</taxon>
        <taxon>Pseudomonadota</taxon>
        <taxon>Gammaproteobacteria</taxon>
        <taxon>Enterobacterales</taxon>
        <taxon>Thorselliaceae</taxon>
        <taxon>Thorsellia</taxon>
    </lineage>
</organism>
<dbReference type="EMBL" id="JBHLXE010000012">
    <property type="protein sequence ID" value="MFC0178581.1"/>
    <property type="molecule type" value="Genomic_DNA"/>
</dbReference>
<reference evidence="2 3" key="1">
    <citation type="submission" date="2024-09" db="EMBL/GenBank/DDBJ databases">
        <authorList>
            <person name="Sun Q."/>
            <person name="Mori K."/>
        </authorList>
    </citation>
    <scope>NUCLEOTIDE SEQUENCE [LARGE SCALE GENOMIC DNA]</scope>
    <source>
        <strain evidence="2 3">CCM 8545</strain>
    </source>
</reference>
<accession>A0ABV6C6J5</accession>
<name>A0ABV6C6J5_9GAMM</name>
<dbReference type="RefSeq" id="WP_385875375.1">
    <property type="nucleotide sequence ID" value="NZ_JBHLXE010000012.1"/>
</dbReference>
<gene>
    <name evidence="2" type="ORF">ACFFIT_00440</name>
</gene>
<evidence type="ECO:0000313" key="2">
    <source>
        <dbReference type="EMBL" id="MFC0178581.1"/>
    </source>
</evidence>
<feature type="domain" description="Putative exodeoxyribonuclease 8 PDDEXK-like" evidence="1">
    <location>
        <begin position="22"/>
        <end position="254"/>
    </location>
</feature>
<keyword evidence="3" id="KW-1185">Reference proteome</keyword>
<dbReference type="InterPro" id="IPR011604">
    <property type="entry name" value="PDDEXK-like_dom_sf"/>
</dbReference>
<dbReference type="Gene3D" id="3.90.320.10">
    <property type="match status" value="1"/>
</dbReference>
<evidence type="ECO:0000259" key="1">
    <source>
        <dbReference type="Pfam" id="PF12684"/>
    </source>
</evidence>
<evidence type="ECO:0000313" key="3">
    <source>
        <dbReference type="Proteomes" id="UP001589758"/>
    </source>
</evidence>
<proteinExistence type="predicted"/>
<dbReference type="InterPro" id="IPR024432">
    <property type="entry name" value="Put_RecE_PDDEXK-like_dom"/>
</dbReference>
<comment type="caution">
    <text evidence="2">The sequence shown here is derived from an EMBL/GenBank/DDBJ whole genome shotgun (WGS) entry which is preliminary data.</text>
</comment>
<dbReference type="Proteomes" id="UP001589758">
    <property type="component" value="Unassembled WGS sequence"/>
</dbReference>